<name>Q89G88_BRADU</name>
<dbReference type="eggNOG" id="ENOG502ZD8K">
    <property type="taxonomic scope" value="Bacteria"/>
</dbReference>
<sequence length="254" mass="27407">MSSSHSSGASRSPREMPLGRAPLEPIVTVRIVNREGGCWLRTRGKLNALPSCAAQVPSHRCHPGAASLTTIEACMGSLVRRTQNRAFDLAQGCPIICLRSFFQAKRPRGSKTMRIWTTAIACSLAGAVMAGQIGQAAAAPMPTNVAAMKAAAGDDVTQVHWRGGGWGWGLGGLAVGAIIGGAIASSAPYGYGYYGGGPYYGGYGYPGYGYGYAPAYYGYGPAYAYPRYYGYRRVYRPYYGYYRPYARPYYRGYW</sequence>
<dbReference type="EMBL" id="BA000040">
    <property type="protein sequence ID" value="BAC51722.1"/>
    <property type="molecule type" value="Genomic_DNA"/>
</dbReference>
<evidence type="ECO:0000313" key="2">
    <source>
        <dbReference type="EMBL" id="BAC51722.1"/>
    </source>
</evidence>
<evidence type="ECO:0000256" key="1">
    <source>
        <dbReference type="SAM" id="Phobius"/>
    </source>
</evidence>
<dbReference type="InParanoid" id="Q89G88"/>
<keyword evidence="1" id="KW-0812">Transmembrane</keyword>
<keyword evidence="1" id="KW-0472">Membrane</keyword>
<gene>
    <name evidence="2" type="ordered locus">bll6457</name>
</gene>
<proteinExistence type="predicted"/>
<dbReference type="AlphaFoldDB" id="Q89G88"/>
<keyword evidence="3" id="KW-1185">Reference proteome</keyword>
<protein>
    <submittedName>
        <fullName evidence="2">Bll6457 protein</fullName>
    </submittedName>
</protein>
<dbReference type="KEGG" id="bja:bll6457"/>
<dbReference type="OrthoDB" id="8256638at2"/>
<evidence type="ECO:0000313" key="3">
    <source>
        <dbReference type="Proteomes" id="UP000002526"/>
    </source>
</evidence>
<accession>Q89G88</accession>
<dbReference type="EnsemblBacteria" id="BAC51722">
    <property type="protein sequence ID" value="BAC51722"/>
    <property type="gene ID" value="BAC51722"/>
</dbReference>
<dbReference type="Proteomes" id="UP000002526">
    <property type="component" value="Chromosome"/>
</dbReference>
<dbReference type="PATRIC" id="fig|224911.5.peg.6599"/>
<dbReference type="HOGENOM" id="CLU_1092688_0_0_5"/>
<organism evidence="2 3">
    <name type="scientific">Bradyrhizobium diazoefficiens (strain JCM 10833 / BCRC 13528 / IAM 13628 / NBRC 14792 / USDA 110)</name>
    <dbReference type="NCBI Taxonomy" id="224911"/>
    <lineage>
        <taxon>Bacteria</taxon>
        <taxon>Pseudomonadati</taxon>
        <taxon>Pseudomonadota</taxon>
        <taxon>Alphaproteobacteria</taxon>
        <taxon>Hyphomicrobiales</taxon>
        <taxon>Nitrobacteraceae</taxon>
        <taxon>Bradyrhizobium</taxon>
    </lineage>
</organism>
<keyword evidence="1" id="KW-1133">Transmembrane helix</keyword>
<reference evidence="3" key="1">
    <citation type="journal article" date="2002" name="DNA Res.">
        <title>Complete genomic sequence of nitrogen-fixing symbiotic bacterium Bradyrhizobium japonicum USDA110.</title>
        <authorList>
            <person name="Kaneko T."/>
            <person name="Nakamura Y."/>
            <person name="Sato S."/>
            <person name="Minamisawa K."/>
            <person name="Uchiumi T."/>
            <person name="Sasamoto S."/>
            <person name="Watanabe A."/>
            <person name="Idesawa K."/>
            <person name="Iriguchi M."/>
            <person name="Kawashima K."/>
            <person name="Kohara M."/>
            <person name="Matsumoto M."/>
            <person name="Shimpo S."/>
            <person name="Tsuruoka H."/>
            <person name="Wada T."/>
            <person name="Yamada M."/>
            <person name="Tabata S."/>
        </authorList>
    </citation>
    <scope>NUCLEOTIDE SEQUENCE [LARGE SCALE GENOMIC DNA]</scope>
    <source>
        <strain evidence="3">JCM 10833 / BCRC 13528 / IAM 13628 / NBRC 14792 / USDA 110</strain>
    </source>
</reference>
<feature type="transmembrane region" description="Helical" evidence="1">
    <location>
        <begin position="165"/>
        <end position="184"/>
    </location>
</feature>